<comment type="caution">
    <text evidence="1">The sequence shown here is derived from an EMBL/GenBank/DDBJ whole genome shotgun (WGS) entry which is preliminary data.</text>
</comment>
<organism evidence="1 2">
    <name type="scientific">Candidatus Veblenbacteria bacterium RIFOXYA2_FULL_43_9</name>
    <dbReference type="NCBI Taxonomy" id="1802425"/>
    <lineage>
        <taxon>Bacteria</taxon>
        <taxon>Candidatus Vebleniibacteriota</taxon>
    </lineage>
</organism>
<evidence type="ECO:0000313" key="2">
    <source>
        <dbReference type="Proteomes" id="UP000178936"/>
    </source>
</evidence>
<sequence length="66" mass="7774">MAKTKRRSIRSRVRLTKKHIDLLKSIVKAPWEYLEKIDDEHKIEKFEILIISEMLTFPGMLGTFGS</sequence>
<gene>
    <name evidence="1" type="ORF">A2226_01625</name>
</gene>
<proteinExistence type="predicted"/>
<dbReference type="AlphaFoldDB" id="A0A1G2Q3S0"/>
<evidence type="ECO:0000313" key="1">
    <source>
        <dbReference type="EMBL" id="OHA54491.1"/>
    </source>
</evidence>
<name>A0A1G2Q3S0_9BACT</name>
<reference evidence="1 2" key="1">
    <citation type="journal article" date="2016" name="Nat. Commun.">
        <title>Thousands of microbial genomes shed light on interconnected biogeochemical processes in an aquifer system.</title>
        <authorList>
            <person name="Anantharaman K."/>
            <person name="Brown C.T."/>
            <person name="Hug L.A."/>
            <person name="Sharon I."/>
            <person name="Castelle C.J."/>
            <person name="Probst A.J."/>
            <person name="Thomas B.C."/>
            <person name="Singh A."/>
            <person name="Wilkins M.J."/>
            <person name="Karaoz U."/>
            <person name="Brodie E.L."/>
            <person name="Williams K.H."/>
            <person name="Hubbard S.S."/>
            <person name="Banfield J.F."/>
        </authorList>
    </citation>
    <scope>NUCLEOTIDE SEQUENCE [LARGE SCALE GENOMIC DNA]</scope>
</reference>
<accession>A0A1G2Q3S0</accession>
<dbReference type="Proteomes" id="UP000178936">
    <property type="component" value="Unassembled WGS sequence"/>
</dbReference>
<dbReference type="EMBL" id="MHTB01000046">
    <property type="protein sequence ID" value="OHA54491.1"/>
    <property type="molecule type" value="Genomic_DNA"/>
</dbReference>
<protein>
    <submittedName>
        <fullName evidence="1">Uncharacterized protein</fullName>
    </submittedName>
</protein>